<dbReference type="Pfam" id="PF13090">
    <property type="entry name" value="PP_kinase_C"/>
    <property type="match status" value="1"/>
</dbReference>
<keyword evidence="13" id="KW-1185">Reference proteome</keyword>
<dbReference type="InterPro" id="IPR036830">
    <property type="entry name" value="PP_kinase_middle_dom_sf"/>
</dbReference>
<keyword evidence="5 6" id="KW-0067">ATP-binding</keyword>
<dbReference type="Gene3D" id="3.30.1840.10">
    <property type="entry name" value="Polyphosphate kinase middle domain"/>
    <property type="match status" value="1"/>
</dbReference>
<proteinExistence type="inferred from homology"/>
<dbReference type="CDD" id="cd09165">
    <property type="entry name" value="PLDc_PaPPK1_C1_like"/>
    <property type="match status" value="1"/>
</dbReference>
<reference evidence="12" key="1">
    <citation type="journal article" date="2010" name="Int. J. Syst. Evol. Microbiol.">
        <title>Porticoccus litoralis gen. nov., sp. nov., a gammaproteobacterium isolated from the Yellow Sea.</title>
        <authorList>
            <person name="Oh H.M."/>
            <person name="Kim H."/>
            <person name="Kim K.M."/>
            <person name="Min G.S."/>
            <person name="Cho J.C."/>
        </authorList>
    </citation>
    <scope>NUCLEOTIDE SEQUENCE</scope>
    <source>
        <strain evidence="12">DSM 25064</strain>
    </source>
</reference>
<dbReference type="GO" id="GO:0009358">
    <property type="term" value="C:polyphosphate kinase complex"/>
    <property type="evidence" value="ECO:0007669"/>
    <property type="project" value="InterPro"/>
</dbReference>
<dbReference type="SUPFAM" id="SSF143724">
    <property type="entry name" value="PHP14-like"/>
    <property type="match status" value="1"/>
</dbReference>
<dbReference type="GO" id="GO:0005524">
    <property type="term" value="F:ATP binding"/>
    <property type="evidence" value="ECO:0007669"/>
    <property type="project" value="UniProtKB-KW"/>
</dbReference>
<dbReference type="CDD" id="cd09168">
    <property type="entry name" value="PLDc_PaPPK1_C2_like"/>
    <property type="match status" value="1"/>
</dbReference>
<dbReference type="InterPro" id="IPR041108">
    <property type="entry name" value="PP_kinase_C_1"/>
</dbReference>
<gene>
    <name evidence="12" type="primary">ppk1</name>
    <name evidence="6" type="synonym">ppk</name>
    <name evidence="12" type="ORF">Q8A57_07625</name>
</gene>
<dbReference type="InterPro" id="IPR025200">
    <property type="entry name" value="PPK_C_dom2"/>
</dbReference>
<comment type="PTM">
    <text evidence="6 7">An intermediate of this reaction is the autophosphorylated ppk in which a phosphate is covalently linked to a histidine residue through a N-P bond.</text>
</comment>
<evidence type="ECO:0000259" key="9">
    <source>
        <dbReference type="Pfam" id="PF13089"/>
    </source>
</evidence>
<evidence type="ECO:0000259" key="10">
    <source>
        <dbReference type="Pfam" id="PF13090"/>
    </source>
</evidence>
<comment type="cofactor">
    <cofactor evidence="6">
        <name>Mg(2+)</name>
        <dbReference type="ChEBI" id="CHEBI:18420"/>
    </cofactor>
</comment>
<dbReference type="Gene3D" id="3.30.870.10">
    <property type="entry name" value="Endonuclease Chain A"/>
    <property type="match status" value="2"/>
</dbReference>
<feature type="domain" description="Polyphosphate kinase C-terminal" evidence="11">
    <location>
        <begin position="339"/>
        <end position="503"/>
    </location>
</feature>
<protein>
    <recommendedName>
        <fullName evidence="6 7">Polyphosphate kinase</fullName>
        <ecNumber evidence="6 7">2.7.4.1</ecNumber>
    </recommendedName>
    <alternativeName>
        <fullName evidence="6">ATP-polyphosphate phosphotransferase</fullName>
    </alternativeName>
    <alternativeName>
        <fullName evidence="6">Polyphosphoric acid kinase</fullName>
    </alternativeName>
</protein>
<keyword evidence="2 6" id="KW-0808">Transferase</keyword>
<keyword evidence="4 6" id="KW-0418">Kinase</keyword>
<dbReference type="GO" id="GO:0006799">
    <property type="term" value="P:polyphosphate biosynthetic process"/>
    <property type="evidence" value="ECO:0007669"/>
    <property type="project" value="UniProtKB-UniRule"/>
</dbReference>
<dbReference type="InterPro" id="IPR036832">
    <property type="entry name" value="PPK_N_dom_sf"/>
</dbReference>
<dbReference type="Pfam" id="PF17941">
    <property type="entry name" value="PP_kinase_C_1"/>
    <property type="match status" value="1"/>
</dbReference>
<dbReference type="EC" id="2.7.4.1" evidence="6 7"/>
<evidence type="ECO:0000256" key="2">
    <source>
        <dbReference type="ARBA" id="ARBA00022679"/>
    </source>
</evidence>
<sequence>MDANKPDLNSANFFINRHISMMQFNLRILEQALNEEYPLLERFLFLMIFNSNMDEFFEIRLAGLKRQISFSRETVSIDGMRPKDVLDTLSEQCKLATEKQYQILNEVLLPALQSQKIRVLNRQSWSPEIANWAEDYFRHQVMPVISPIGLDPAHPFPRLVNKSLNFIVSLEGKDAFGRDSGMAIVPAPRSLPRLVRVPDELCDDGDNFVLLSSLMHAHIDDLFNGMTATGCYQFRITRDADLDLNAAEVEDIARALRGELHSRRFGSAVRLEVDKHCPEELISFLLDQYNLTENELYQVDGPVNLGRMMQLRQMLNRSELVFPSFIPSIPKSLRGSDHNILDSVRKEDILLYHPFQSFTPIIDLLRQAAKDADVLSIKMTLYRTGSSSEVVDALAEAARAGKEVTVVIELRARFDEEDNLQLATHLQEAGAVVTYGVVGYKTHAKALLIVRRENQQLRRYVHLGTGNYHAGNARLYTDYSLLSADPDLSNDVHKIFQQLTGMGKAERIKTLFSAPFTLKKNLLRLIEEEAEAARQGKEAHIIIKVNALTEPKVITSLYEASMAGVQIDLIIRGMCCLRPGLEGVSENIRVRSIVGRFLEHSRVYYFHNATPRIYCASADVMERNLMHRVEICFPILSGRLQARIRSDLQSYLQDNCQSWEMQSDGSYLLNQPEKNQPRLSAQMELLSKLTD</sequence>
<feature type="domain" description="Polyphosphate kinase middle" evidence="8">
    <location>
        <begin position="131"/>
        <end position="311"/>
    </location>
</feature>
<evidence type="ECO:0000313" key="12">
    <source>
        <dbReference type="EMBL" id="MDP1520832.1"/>
    </source>
</evidence>
<dbReference type="PANTHER" id="PTHR30218:SF0">
    <property type="entry name" value="POLYPHOSPHATE KINASE"/>
    <property type="match status" value="1"/>
</dbReference>
<feature type="binding site" evidence="6">
    <location>
        <position position="476"/>
    </location>
    <ligand>
        <name>ATP</name>
        <dbReference type="ChEBI" id="CHEBI:30616"/>
    </ligand>
</feature>
<evidence type="ECO:0000256" key="6">
    <source>
        <dbReference type="HAMAP-Rule" id="MF_00347"/>
    </source>
</evidence>
<accession>A0AAW8B349</accession>
<keyword evidence="1 6" id="KW-0597">Phosphoprotein</keyword>
<dbReference type="SUPFAM" id="SSF140356">
    <property type="entry name" value="PPK N-terminal domain-like"/>
    <property type="match status" value="1"/>
</dbReference>
<dbReference type="GO" id="GO:0008976">
    <property type="term" value="F:polyphosphate kinase activity"/>
    <property type="evidence" value="ECO:0007669"/>
    <property type="project" value="UniProtKB-UniRule"/>
</dbReference>
<feature type="binding site" evidence="6">
    <location>
        <position position="413"/>
    </location>
    <ligand>
        <name>Mg(2+)</name>
        <dbReference type="ChEBI" id="CHEBI:18420"/>
    </ligand>
</feature>
<dbReference type="AlphaFoldDB" id="A0AAW8B349"/>
<feature type="binding site" evidence="6">
    <location>
        <position position="572"/>
    </location>
    <ligand>
        <name>ATP</name>
        <dbReference type="ChEBI" id="CHEBI:30616"/>
    </ligand>
</feature>
<comment type="function">
    <text evidence="6 7">Catalyzes the reversible transfer of the terminal phosphate of ATP to form a long-chain polyphosphate (polyP).</text>
</comment>
<organism evidence="12 13">
    <name type="scientific">Porticoccus litoralis</name>
    <dbReference type="NCBI Taxonomy" id="434086"/>
    <lineage>
        <taxon>Bacteria</taxon>
        <taxon>Pseudomonadati</taxon>
        <taxon>Pseudomonadota</taxon>
        <taxon>Gammaproteobacteria</taxon>
        <taxon>Cellvibrionales</taxon>
        <taxon>Porticoccaceae</taxon>
        <taxon>Porticoccus</taxon>
    </lineage>
</organism>
<comment type="caution">
    <text evidence="12">The sequence shown here is derived from an EMBL/GenBank/DDBJ whole genome shotgun (WGS) entry which is preliminary data.</text>
</comment>
<dbReference type="HAMAP" id="MF_00347">
    <property type="entry name" value="Polyphosphate_kinase"/>
    <property type="match status" value="1"/>
</dbReference>
<dbReference type="Proteomes" id="UP001178354">
    <property type="component" value="Unassembled WGS sequence"/>
</dbReference>
<dbReference type="NCBIfam" id="NF003918">
    <property type="entry name" value="PRK05443.1-2"/>
    <property type="match status" value="1"/>
</dbReference>
<dbReference type="NCBIfam" id="NF003917">
    <property type="entry name" value="PRK05443.1-1"/>
    <property type="match status" value="1"/>
</dbReference>
<dbReference type="PIRSF" id="PIRSF015589">
    <property type="entry name" value="PP_kinase"/>
    <property type="match status" value="1"/>
</dbReference>
<evidence type="ECO:0000256" key="3">
    <source>
        <dbReference type="ARBA" id="ARBA00022741"/>
    </source>
</evidence>
<feature type="active site" description="Phosphohistidine intermediate" evidence="6">
    <location>
        <position position="443"/>
    </location>
</feature>
<keyword evidence="6" id="KW-0479">Metal-binding</keyword>
<dbReference type="RefSeq" id="WP_305170413.1">
    <property type="nucleotide sequence ID" value="NZ_JAUUUU010000003.1"/>
</dbReference>
<comment type="catalytic activity">
    <reaction evidence="6 7">
        <text>[phosphate](n) + ATP = [phosphate](n+1) + ADP</text>
        <dbReference type="Rhea" id="RHEA:19573"/>
        <dbReference type="Rhea" id="RHEA-COMP:9859"/>
        <dbReference type="Rhea" id="RHEA-COMP:14280"/>
        <dbReference type="ChEBI" id="CHEBI:16838"/>
        <dbReference type="ChEBI" id="CHEBI:30616"/>
        <dbReference type="ChEBI" id="CHEBI:456216"/>
        <dbReference type="EC" id="2.7.4.1"/>
    </reaction>
</comment>
<dbReference type="Pfam" id="PF02503">
    <property type="entry name" value="PP_kinase"/>
    <property type="match status" value="1"/>
</dbReference>
<dbReference type="GO" id="GO:0046872">
    <property type="term" value="F:metal ion binding"/>
    <property type="evidence" value="ECO:0007669"/>
    <property type="project" value="UniProtKB-KW"/>
</dbReference>
<dbReference type="Gene3D" id="1.20.58.310">
    <property type="entry name" value="Polyphosphate kinase N-terminal domain"/>
    <property type="match status" value="1"/>
</dbReference>
<dbReference type="InterPro" id="IPR025198">
    <property type="entry name" value="PPK_N_dom"/>
</dbReference>
<evidence type="ECO:0000256" key="4">
    <source>
        <dbReference type="ARBA" id="ARBA00022777"/>
    </source>
</evidence>
<feature type="binding site" evidence="6">
    <location>
        <position position="52"/>
    </location>
    <ligand>
        <name>ATP</name>
        <dbReference type="ChEBI" id="CHEBI:30616"/>
    </ligand>
</feature>
<evidence type="ECO:0000256" key="1">
    <source>
        <dbReference type="ARBA" id="ARBA00022553"/>
    </source>
</evidence>
<feature type="binding site" evidence="6">
    <location>
        <position position="600"/>
    </location>
    <ligand>
        <name>ATP</name>
        <dbReference type="ChEBI" id="CHEBI:30616"/>
    </ligand>
</feature>
<feature type="binding site" evidence="6">
    <location>
        <position position="383"/>
    </location>
    <ligand>
        <name>Mg(2+)</name>
        <dbReference type="ChEBI" id="CHEBI:18420"/>
    </ligand>
</feature>
<evidence type="ECO:0000256" key="5">
    <source>
        <dbReference type="ARBA" id="ARBA00022840"/>
    </source>
</evidence>
<dbReference type="NCBIfam" id="NF003921">
    <property type="entry name" value="PRK05443.2-2"/>
    <property type="match status" value="1"/>
</dbReference>
<comment type="similarity">
    <text evidence="6 7">Belongs to the polyphosphate kinase 1 (PPK1) family.</text>
</comment>
<feature type="domain" description="Polyphosphate kinase C-terminal" evidence="10">
    <location>
        <begin position="511"/>
        <end position="682"/>
    </location>
</feature>
<reference evidence="12" key="2">
    <citation type="submission" date="2023-08" db="EMBL/GenBank/DDBJ databases">
        <authorList>
            <person name="Luo J."/>
        </authorList>
    </citation>
    <scope>NUCLEOTIDE SEQUENCE</scope>
    <source>
        <strain evidence="12">DSM 25064</strain>
    </source>
</reference>
<dbReference type="Pfam" id="PF13089">
    <property type="entry name" value="PP_kinase_N"/>
    <property type="match status" value="1"/>
</dbReference>
<dbReference type="SUPFAM" id="SSF56024">
    <property type="entry name" value="Phospholipase D/nuclease"/>
    <property type="match status" value="2"/>
</dbReference>
<keyword evidence="6" id="KW-0460">Magnesium</keyword>
<dbReference type="PANTHER" id="PTHR30218">
    <property type="entry name" value="POLYPHOSPHATE KINASE"/>
    <property type="match status" value="1"/>
</dbReference>
<evidence type="ECO:0000256" key="7">
    <source>
        <dbReference type="RuleBase" id="RU003800"/>
    </source>
</evidence>
<evidence type="ECO:0000259" key="8">
    <source>
        <dbReference type="Pfam" id="PF02503"/>
    </source>
</evidence>
<name>A0AAW8B349_9GAMM</name>
<dbReference type="InterPro" id="IPR024953">
    <property type="entry name" value="PP_kinase_middle"/>
</dbReference>
<evidence type="ECO:0000313" key="13">
    <source>
        <dbReference type="Proteomes" id="UP001178354"/>
    </source>
</evidence>
<dbReference type="InterPro" id="IPR003414">
    <property type="entry name" value="PP_kinase"/>
</dbReference>
<evidence type="ECO:0000259" key="11">
    <source>
        <dbReference type="Pfam" id="PF17941"/>
    </source>
</evidence>
<dbReference type="EMBL" id="JAUUUU010000003">
    <property type="protein sequence ID" value="MDP1520832.1"/>
    <property type="molecule type" value="Genomic_DNA"/>
</dbReference>
<dbReference type="NCBIfam" id="TIGR03705">
    <property type="entry name" value="poly_P_kin"/>
    <property type="match status" value="1"/>
</dbReference>
<feature type="domain" description="Polyphosphate kinase N-terminal" evidence="9">
    <location>
        <begin position="14"/>
        <end position="119"/>
    </location>
</feature>
<keyword evidence="3 6" id="KW-0547">Nucleotide-binding</keyword>